<feature type="transmembrane region" description="Helical" evidence="2">
    <location>
        <begin position="760"/>
        <end position="781"/>
    </location>
</feature>
<proteinExistence type="predicted"/>
<evidence type="ECO:0000256" key="1">
    <source>
        <dbReference type="SAM" id="MobiDB-lite"/>
    </source>
</evidence>
<feature type="transmembrane region" description="Helical" evidence="2">
    <location>
        <begin position="663"/>
        <end position="680"/>
    </location>
</feature>
<name>A0A9W7GL32_9STRA</name>
<dbReference type="OrthoDB" id="205127at2759"/>
<dbReference type="EMBL" id="BRYA01000337">
    <property type="protein sequence ID" value="GMI47300.1"/>
    <property type="molecule type" value="Genomic_DNA"/>
</dbReference>
<evidence type="ECO:0000313" key="3">
    <source>
        <dbReference type="EMBL" id="GMI47300.1"/>
    </source>
</evidence>
<organism evidence="3 4">
    <name type="scientific">Triparma columacea</name>
    <dbReference type="NCBI Taxonomy" id="722753"/>
    <lineage>
        <taxon>Eukaryota</taxon>
        <taxon>Sar</taxon>
        <taxon>Stramenopiles</taxon>
        <taxon>Ochrophyta</taxon>
        <taxon>Bolidophyceae</taxon>
        <taxon>Parmales</taxon>
        <taxon>Triparmaceae</taxon>
        <taxon>Triparma</taxon>
    </lineage>
</organism>
<feature type="transmembrane region" description="Helical" evidence="2">
    <location>
        <begin position="632"/>
        <end position="657"/>
    </location>
</feature>
<comment type="caution">
    <text evidence="3">The sequence shown here is derived from an EMBL/GenBank/DDBJ whole genome shotgun (WGS) entry which is preliminary data.</text>
</comment>
<keyword evidence="2" id="KW-0472">Membrane</keyword>
<gene>
    <name evidence="3" type="ORF">TrCOL_g9526</name>
</gene>
<accession>A0A9W7GL32</accession>
<feature type="transmembrane region" description="Helical" evidence="2">
    <location>
        <begin position="582"/>
        <end position="604"/>
    </location>
</feature>
<feature type="transmembrane region" description="Helical" evidence="2">
    <location>
        <begin position="727"/>
        <end position="748"/>
    </location>
</feature>
<dbReference type="Proteomes" id="UP001165065">
    <property type="component" value="Unassembled WGS sequence"/>
</dbReference>
<feature type="region of interest" description="Disordered" evidence="1">
    <location>
        <begin position="1"/>
        <end position="27"/>
    </location>
</feature>
<feature type="compositionally biased region" description="Gly residues" evidence="1">
    <location>
        <begin position="942"/>
        <end position="954"/>
    </location>
</feature>
<reference evidence="4" key="1">
    <citation type="journal article" date="2023" name="Commun. Biol.">
        <title>Genome analysis of Parmales, the sister group of diatoms, reveals the evolutionary specialization of diatoms from phago-mixotrophs to photoautotrophs.</title>
        <authorList>
            <person name="Ban H."/>
            <person name="Sato S."/>
            <person name="Yoshikawa S."/>
            <person name="Yamada K."/>
            <person name="Nakamura Y."/>
            <person name="Ichinomiya M."/>
            <person name="Sato N."/>
            <person name="Blanc-Mathieu R."/>
            <person name="Endo H."/>
            <person name="Kuwata A."/>
            <person name="Ogata H."/>
        </authorList>
    </citation>
    <scope>NUCLEOTIDE SEQUENCE [LARGE SCALE GENOMIC DNA]</scope>
</reference>
<evidence type="ECO:0000256" key="2">
    <source>
        <dbReference type="SAM" id="Phobius"/>
    </source>
</evidence>
<sequence>MLDTLDEDRASPTPSASPIPIPKQRASINKTTDMEAIKVSMLEIASRLVPFLNTRTKTKQSPSWTFNDALKDIEAKKKWKDAFPTSEAWTKASFGGRGWGKTTFIVSSRLEMVALFFWDFDGVAARELVGDNEREIEERVGEWEMIVSKKQTILSAHRKNSSHRRIRETENVMKLYKIDRDTVVIQMKPKEGESDGRRKSLGEKLERVSQFLRGGATSEKTESNKRVSAKKATETVTIRLKRRKGMFKNETEVEFVTMIDLGIRVSQKATILALYRLLYEVVSCQRFFAKDLSLEDMTKRAGETLGACMVWDGTNIRLRRFGAHRPRRIRKNEKLKMVNSICKESTALREIIEVYPSFEIILQRARLGEINRNRSTPTLALAQVGEKEARVIGNNLMPCLKSRQLISAAVDMWRLQNKSIGELFEAHPWMEDMFEAIGKGVVKTAHWGLTFRVMFGAITSIVDLLTDVYVTYMFWDDKKYGYFNASLASLLVSMFLQLIMVWTQNRRMGLNAVVRAWFPVLIGFKPAVDAYNVATLVVKKDEQLVSPLVEMIASKAIEMFAEAIPGVFIQLMAIATSDKVSAGAWTSLVVSLLSTGFISATISYDFDTDPRKRLEVPEFYGYVPTQASKRTIVFGSMTLFTAGMLTIRCTSLVLLALLGKGFVAVYILADLGVYMMIKIARKDFWYWMPTGDNTEMLISGINRIMIKIITDCTSIVHFRHPYELGGFYWLFGFVLTMMSLPVVTIFFESQTGVSRDASKFAWNIVIYIVPSTVALFLIFLFNIDKKYRSTFWSKQRGVDLTLRGWKDAKDDAMKASKAFNHSRHHLVAVEGEIRAWVQANWDIWEDEKPKWFSEEMRTKIPLEYIPDEDARHMESGRRTMAKQSMAMGDSRQSTGKPSLGKTRVTKIANALHKIVPSDVEENVEGVSAMISMEKKQSEALSGEGGEGRGGGSGS</sequence>
<keyword evidence="4" id="KW-1185">Reference proteome</keyword>
<keyword evidence="2" id="KW-1133">Transmembrane helix</keyword>
<feature type="region of interest" description="Disordered" evidence="1">
    <location>
        <begin position="931"/>
        <end position="954"/>
    </location>
</feature>
<keyword evidence="2" id="KW-0812">Transmembrane</keyword>
<protein>
    <submittedName>
        <fullName evidence="3">Uncharacterized protein</fullName>
    </submittedName>
</protein>
<dbReference type="AlphaFoldDB" id="A0A9W7GL32"/>
<feature type="transmembrane region" description="Helical" evidence="2">
    <location>
        <begin position="481"/>
        <end position="502"/>
    </location>
</feature>
<evidence type="ECO:0000313" key="4">
    <source>
        <dbReference type="Proteomes" id="UP001165065"/>
    </source>
</evidence>
<feature type="transmembrane region" description="Helical" evidence="2">
    <location>
        <begin position="453"/>
        <end position="475"/>
    </location>
</feature>